<gene>
    <name evidence="4" type="ORF">HannXRQ_Chr05g0159551</name>
    <name evidence="3" type="ORF">HanXRQr2_Chr06g0277231</name>
</gene>
<protein>
    <recommendedName>
        <fullName evidence="6">Secreted protein</fullName>
    </recommendedName>
</protein>
<accession>A0A251UUH9</accession>
<evidence type="ECO:0008006" key="6">
    <source>
        <dbReference type="Google" id="ProtNLM"/>
    </source>
</evidence>
<dbReference type="AlphaFoldDB" id="A0A251UUH9"/>
<sequence>MELNSVCLYGLLLFIYLGGHSSWRLVSPDLQLTPLHGFTTYEPEEGKREREERGAVTGAPHHHHGHHRRRATTTVTISTLWWLFFVAR</sequence>
<evidence type="ECO:0000256" key="2">
    <source>
        <dbReference type="SAM" id="SignalP"/>
    </source>
</evidence>
<reference evidence="4" key="2">
    <citation type="submission" date="2017-02" db="EMBL/GenBank/DDBJ databases">
        <title>Sunflower complete genome.</title>
        <authorList>
            <person name="Langlade N."/>
            <person name="Munos S."/>
        </authorList>
    </citation>
    <scope>NUCLEOTIDE SEQUENCE [LARGE SCALE GENOMIC DNA]</scope>
    <source>
        <tissue evidence="4">Leaves</tissue>
    </source>
</reference>
<evidence type="ECO:0000256" key="1">
    <source>
        <dbReference type="SAM" id="MobiDB-lite"/>
    </source>
</evidence>
<feature type="region of interest" description="Disordered" evidence="1">
    <location>
        <begin position="41"/>
        <end position="70"/>
    </location>
</feature>
<evidence type="ECO:0000313" key="5">
    <source>
        <dbReference type="Proteomes" id="UP000215914"/>
    </source>
</evidence>
<feature type="compositionally biased region" description="Basic and acidic residues" evidence="1">
    <location>
        <begin position="44"/>
        <end position="54"/>
    </location>
</feature>
<feature type="signal peptide" evidence="2">
    <location>
        <begin position="1"/>
        <end position="22"/>
    </location>
</feature>
<proteinExistence type="predicted"/>
<keyword evidence="5" id="KW-1185">Reference proteome</keyword>
<feature type="compositionally biased region" description="Basic residues" evidence="1">
    <location>
        <begin position="60"/>
        <end position="70"/>
    </location>
</feature>
<name>A0A251UUH9_HELAN</name>
<reference evidence="3" key="3">
    <citation type="submission" date="2020-06" db="EMBL/GenBank/DDBJ databases">
        <title>Helianthus annuus Genome sequencing and assembly Release 2.</title>
        <authorList>
            <person name="Gouzy J."/>
            <person name="Langlade N."/>
            <person name="Munos S."/>
        </authorList>
    </citation>
    <scope>NUCLEOTIDE SEQUENCE</scope>
    <source>
        <tissue evidence="3">Leaves</tissue>
    </source>
</reference>
<dbReference type="Gramene" id="mRNA:HanXRQr2_Chr06g0277231">
    <property type="protein sequence ID" value="mRNA:HanXRQr2_Chr06g0277231"/>
    <property type="gene ID" value="HanXRQr2_Chr06g0277231"/>
</dbReference>
<evidence type="ECO:0000313" key="3">
    <source>
        <dbReference type="EMBL" id="KAF5803931.1"/>
    </source>
</evidence>
<dbReference type="EMBL" id="CM007894">
    <property type="protein sequence ID" value="OTG26516.1"/>
    <property type="molecule type" value="Genomic_DNA"/>
</dbReference>
<organism evidence="4 5">
    <name type="scientific">Helianthus annuus</name>
    <name type="common">Common sunflower</name>
    <dbReference type="NCBI Taxonomy" id="4232"/>
    <lineage>
        <taxon>Eukaryota</taxon>
        <taxon>Viridiplantae</taxon>
        <taxon>Streptophyta</taxon>
        <taxon>Embryophyta</taxon>
        <taxon>Tracheophyta</taxon>
        <taxon>Spermatophyta</taxon>
        <taxon>Magnoliopsida</taxon>
        <taxon>eudicotyledons</taxon>
        <taxon>Gunneridae</taxon>
        <taxon>Pentapetalae</taxon>
        <taxon>asterids</taxon>
        <taxon>campanulids</taxon>
        <taxon>Asterales</taxon>
        <taxon>Asteraceae</taxon>
        <taxon>Asteroideae</taxon>
        <taxon>Heliantheae alliance</taxon>
        <taxon>Heliantheae</taxon>
        <taxon>Helianthus</taxon>
    </lineage>
</organism>
<dbReference type="Proteomes" id="UP000215914">
    <property type="component" value="Chromosome 5"/>
</dbReference>
<keyword evidence="2" id="KW-0732">Signal</keyword>
<reference evidence="3 5" key="1">
    <citation type="journal article" date="2017" name="Nature">
        <title>The sunflower genome provides insights into oil metabolism, flowering and Asterid evolution.</title>
        <authorList>
            <person name="Badouin H."/>
            <person name="Gouzy J."/>
            <person name="Grassa C.J."/>
            <person name="Murat F."/>
            <person name="Staton S.E."/>
            <person name="Cottret L."/>
            <person name="Lelandais-Briere C."/>
            <person name="Owens G.L."/>
            <person name="Carrere S."/>
            <person name="Mayjonade B."/>
            <person name="Legrand L."/>
            <person name="Gill N."/>
            <person name="Kane N.C."/>
            <person name="Bowers J.E."/>
            <person name="Hubner S."/>
            <person name="Bellec A."/>
            <person name="Berard A."/>
            <person name="Berges H."/>
            <person name="Blanchet N."/>
            <person name="Boniface M.C."/>
            <person name="Brunel D."/>
            <person name="Catrice O."/>
            <person name="Chaidir N."/>
            <person name="Claudel C."/>
            <person name="Donnadieu C."/>
            <person name="Faraut T."/>
            <person name="Fievet G."/>
            <person name="Helmstetter N."/>
            <person name="King M."/>
            <person name="Knapp S.J."/>
            <person name="Lai Z."/>
            <person name="Le Paslier M.C."/>
            <person name="Lippi Y."/>
            <person name="Lorenzon L."/>
            <person name="Mandel J.R."/>
            <person name="Marage G."/>
            <person name="Marchand G."/>
            <person name="Marquand E."/>
            <person name="Bret-Mestries E."/>
            <person name="Morien E."/>
            <person name="Nambeesan S."/>
            <person name="Nguyen T."/>
            <person name="Pegot-Espagnet P."/>
            <person name="Pouilly N."/>
            <person name="Raftis F."/>
            <person name="Sallet E."/>
            <person name="Schiex T."/>
            <person name="Thomas J."/>
            <person name="Vandecasteele C."/>
            <person name="Vares D."/>
            <person name="Vear F."/>
            <person name="Vautrin S."/>
            <person name="Crespi M."/>
            <person name="Mangin B."/>
            <person name="Burke J.M."/>
            <person name="Salse J."/>
            <person name="Munos S."/>
            <person name="Vincourt P."/>
            <person name="Rieseberg L.H."/>
            <person name="Langlade N.B."/>
        </authorList>
    </citation>
    <scope>NUCLEOTIDE SEQUENCE [LARGE SCALE GENOMIC DNA]</scope>
    <source>
        <strain evidence="5">cv. SF193</strain>
        <tissue evidence="3">Leaves</tissue>
    </source>
</reference>
<dbReference type="InParanoid" id="A0A251UUH9"/>
<evidence type="ECO:0000313" key="4">
    <source>
        <dbReference type="EMBL" id="OTG26516.1"/>
    </source>
</evidence>
<dbReference type="EMBL" id="MNCJ02000321">
    <property type="protein sequence ID" value="KAF5803931.1"/>
    <property type="molecule type" value="Genomic_DNA"/>
</dbReference>
<feature type="chain" id="PRO_5012942333" description="Secreted protein" evidence="2">
    <location>
        <begin position="23"/>
        <end position="88"/>
    </location>
</feature>